<dbReference type="Gene3D" id="2.60.40.1120">
    <property type="entry name" value="Carboxypeptidase-like, regulatory domain"/>
    <property type="match status" value="1"/>
</dbReference>
<dbReference type="InterPro" id="IPR023997">
    <property type="entry name" value="TonB-dep_OMP_SusC/RagA_CS"/>
</dbReference>
<evidence type="ECO:0000256" key="7">
    <source>
        <dbReference type="ARBA" id="ARBA00023065"/>
    </source>
</evidence>
<keyword evidence="9 11" id="KW-0472">Membrane</keyword>
<feature type="signal peptide" evidence="12">
    <location>
        <begin position="1"/>
        <end position="36"/>
    </location>
</feature>
<dbReference type="EMBL" id="RBXN01000002">
    <property type="protein sequence ID" value="RKT59798.1"/>
    <property type="molecule type" value="Genomic_DNA"/>
</dbReference>
<dbReference type="InterPro" id="IPR023996">
    <property type="entry name" value="TonB-dep_OMP_SusC/RagA"/>
</dbReference>
<dbReference type="Pfam" id="PF07715">
    <property type="entry name" value="Plug"/>
    <property type="match status" value="1"/>
</dbReference>
<organism evidence="14 15">
    <name type="scientific">Coprobacter fastidiosus NSB1 = JCM 33896</name>
    <dbReference type="NCBI Taxonomy" id="1349822"/>
    <lineage>
        <taxon>Bacteria</taxon>
        <taxon>Pseudomonadati</taxon>
        <taxon>Bacteroidota</taxon>
        <taxon>Bacteroidia</taxon>
        <taxon>Bacteroidales</taxon>
        <taxon>Barnesiellaceae</taxon>
        <taxon>Coprobacter</taxon>
    </lineage>
</organism>
<keyword evidence="4" id="KW-0410">Iron transport</keyword>
<evidence type="ECO:0000313" key="15">
    <source>
        <dbReference type="Proteomes" id="UP000269493"/>
    </source>
</evidence>
<dbReference type="PANTHER" id="PTHR32552:SF81">
    <property type="entry name" value="TONB-DEPENDENT OUTER MEMBRANE RECEPTOR"/>
    <property type="match status" value="1"/>
</dbReference>
<feature type="chain" id="PRO_5019788381" evidence="12">
    <location>
        <begin position="37"/>
        <end position="1208"/>
    </location>
</feature>
<name>A0A495WIW1_9BACT</name>
<dbReference type="AlphaFoldDB" id="A0A495WIW1"/>
<keyword evidence="5 11" id="KW-0812">Transmembrane</keyword>
<dbReference type="Proteomes" id="UP000269493">
    <property type="component" value="Unassembled WGS sequence"/>
</dbReference>
<evidence type="ECO:0000256" key="2">
    <source>
        <dbReference type="ARBA" id="ARBA00022448"/>
    </source>
</evidence>
<evidence type="ECO:0000256" key="5">
    <source>
        <dbReference type="ARBA" id="ARBA00022692"/>
    </source>
</evidence>
<keyword evidence="8" id="KW-0798">TonB box</keyword>
<dbReference type="NCBIfam" id="TIGR04057">
    <property type="entry name" value="SusC_RagA_signa"/>
    <property type="match status" value="1"/>
</dbReference>
<evidence type="ECO:0000256" key="6">
    <source>
        <dbReference type="ARBA" id="ARBA00023004"/>
    </source>
</evidence>
<dbReference type="RefSeq" id="WP_022601989.1">
    <property type="nucleotide sequence ID" value="NZ_KI440811.1"/>
</dbReference>
<accession>A0A495WIW1</accession>
<evidence type="ECO:0000256" key="1">
    <source>
        <dbReference type="ARBA" id="ARBA00004571"/>
    </source>
</evidence>
<dbReference type="GO" id="GO:0006826">
    <property type="term" value="P:iron ion transport"/>
    <property type="evidence" value="ECO:0007669"/>
    <property type="project" value="UniProtKB-KW"/>
</dbReference>
<dbReference type="Pfam" id="PF13715">
    <property type="entry name" value="CarbopepD_reg_2"/>
    <property type="match status" value="1"/>
</dbReference>
<dbReference type="OrthoDB" id="9768177at2"/>
<keyword evidence="3 11" id="KW-1134">Transmembrane beta strand</keyword>
<evidence type="ECO:0000256" key="8">
    <source>
        <dbReference type="ARBA" id="ARBA00023077"/>
    </source>
</evidence>
<dbReference type="InterPro" id="IPR008969">
    <property type="entry name" value="CarboxyPept-like_regulatory"/>
</dbReference>
<comment type="caution">
    <text evidence="14">The sequence shown here is derived from an EMBL/GenBank/DDBJ whole genome shotgun (WGS) entry which is preliminary data.</text>
</comment>
<dbReference type="PANTHER" id="PTHR32552">
    <property type="entry name" value="FERRICHROME IRON RECEPTOR-RELATED"/>
    <property type="match status" value="1"/>
</dbReference>
<keyword evidence="2 11" id="KW-0813">Transport</keyword>
<dbReference type="NCBIfam" id="TIGR04056">
    <property type="entry name" value="OMP_RagA_SusC"/>
    <property type="match status" value="1"/>
</dbReference>
<reference evidence="14 15" key="1">
    <citation type="submission" date="2018-10" db="EMBL/GenBank/DDBJ databases">
        <title>Genomic Encyclopedia of Archaeal and Bacterial Type Strains, Phase II (KMG-II): from individual species to whole genera.</title>
        <authorList>
            <person name="Goeker M."/>
        </authorList>
    </citation>
    <scope>NUCLEOTIDE SEQUENCE [LARGE SCALE GENOMIC DNA]</scope>
    <source>
        <strain evidence="14 15">NSB1</strain>
    </source>
</reference>
<keyword evidence="10 11" id="KW-0998">Cell outer membrane</keyword>
<dbReference type="SUPFAM" id="SSF56935">
    <property type="entry name" value="Porins"/>
    <property type="match status" value="1"/>
</dbReference>
<evidence type="ECO:0000256" key="10">
    <source>
        <dbReference type="ARBA" id="ARBA00023237"/>
    </source>
</evidence>
<keyword evidence="15" id="KW-1185">Reference proteome</keyword>
<gene>
    <name evidence="14" type="ORF">BC742_0719</name>
</gene>
<dbReference type="GO" id="GO:0009279">
    <property type="term" value="C:cell outer membrane"/>
    <property type="evidence" value="ECO:0007669"/>
    <property type="project" value="UniProtKB-SubCell"/>
</dbReference>
<evidence type="ECO:0000313" key="14">
    <source>
        <dbReference type="EMBL" id="RKT59798.1"/>
    </source>
</evidence>
<comment type="similarity">
    <text evidence="11">Belongs to the TonB-dependent receptor family.</text>
</comment>
<dbReference type="SMART" id="SM00965">
    <property type="entry name" value="STN"/>
    <property type="match status" value="1"/>
</dbReference>
<evidence type="ECO:0000256" key="12">
    <source>
        <dbReference type="SAM" id="SignalP"/>
    </source>
</evidence>
<dbReference type="FunFam" id="2.60.40.1120:FF:000003">
    <property type="entry name" value="Outer membrane protein Omp121"/>
    <property type="match status" value="1"/>
</dbReference>
<dbReference type="Gene3D" id="2.40.170.20">
    <property type="entry name" value="TonB-dependent receptor, beta-barrel domain"/>
    <property type="match status" value="1"/>
</dbReference>
<dbReference type="GeneID" id="92928268"/>
<dbReference type="SUPFAM" id="SSF49464">
    <property type="entry name" value="Carboxypeptidase regulatory domain-like"/>
    <property type="match status" value="1"/>
</dbReference>
<dbReference type="Gene3D" id="2.170.130.10">
    <property type="entry name" value="TonB-dependent receptor, plug domain"/>
    <property type="match status" value="1"/>
</dbReference>
<evidence type="ECO:0000259" key="13">
    <source>
        <dbReference type="SMART" id="SM00965"/>
    </source>
</evidence>
<keyword evidence="12" id="KW-0732">Signal</keyword>
<sequence>MKKRKKCEYHTVTSCMFRKMKIGLFLSLFAFSQIQAENLYAQSGTISISVNNEPVEQVIEKIEKNSDYVFLYNDKSIDLNRRVSVKVNGGTINAVLDEMFKGTGIKYTISNRQIILSRETVAHAGKMTGSVSEPVAQNGKISVSGTIVDEKGEPVIGANIAQKGTTNGTISDFDGNFTIKVPKNSELLISYVGYVPQTVKATEGTLKIVLKEDAKVLGEVVVTAMGIARKEETLTYSTQTVGGDELTRAKETNLINSLQGKSAGLVITPNSGGAGGASKILLRGNASIKGNNSPLIVIDGVPMRNEVSGEMNMDSGGANLMVDGSTEGSDALSQLNPDDIESITVLKGANAAALYGSAASNGVLMITTKKGREGALRIDVSSSTTFETPLVLPKVQNTYGALMAGSAENGFTMGSNSWGQRMSDLSDDYFNSQYSPYHLSRNPYDPSDFFKVGSNFNNTVALSGGNKTIHTYFSYGNTTANGIVETNKFHRHNLALRENFSFFDDKLKIDISVNYINQKTINRPSGGTFFNPIYQLYTAPRNLDMNYYRKNYYDLNGTWTSNPYSVIEQQTGKDGLPISVIKSGYTSQLSDANYGKQVWFTDAINLNNPWWLLNRMTSEDVINRTFGSVSANYQILDGLNLQARVKYDYNEMNSENRQYATTWGNAEMIDRGRLILDHTKYYDFYGDFMLSYNKNIGDFTLGVNAGGSMFNSFSNRWKITPIAKSGAPYIVDLSCNQFVLEDIYLNSSENFGGLVDKDWERSIFATAQLTYKDKVTVEGSYRDDWYRAFTQFPDMSPHFAYYSAGANARLSNIFELPRQINELKVRASYSEVGNSVPNLLLLASSNRNPVTGAYINNGVVSFKNPKPETTQSVEVGFDVSLLDRTINLEATYYNALMKNQYMTYPGAGNKTIFINGGKVRNQGIELTASYVLAPNRNFSWVTNVNYAFNDNKIITVARKQNGQPYKYEVDMGNLSGLKVKFEEGGSYGDLYAVGFMTDEITGEVIVDEEGKPFKKNGQANEYLGNMNAKHTLGWSNTFTYKDFQFYFLIDGKIGGKVISFTEAYLDYFGTSERTGQARDNAIANNLYWTSEDGTVSKPGMYIPGTTQIVPVESYYTTIGGGAPVGRNYVYNATNFRLREVSIGYTFRNLFGASKNLTLSANARNLFFLYKDAPIDPETSLSTQNALGNVDIFSMPTTRSFGLTVKATF</sequence>
<dbReference type="Gene3D" id="3.55.50.30">
    <property type="match status" value="1"/>
</dbReference>
<dbReference type="InterPro" id="IPR012910">
    <property type="entry name" value="Plug_dom"/>
</dbReference>
<evidence type="ECO:0000256" key="3">
    <source>
        <dbReference type="ARBA" id="ARBA00022452"/>
    </source>
</evidence>
<comment type="subcellular location">
    <subcellularLocation>
        <location evidence="1 11">Cell outer membrane</location>
        <topology evidence="1 11">Multi-pass membrane protein</topology>
    </subcellularLocation>
</comment>
<protein>
    <submittedName>
        <fullName evidence="14">TonB-linked SusC/RagA family outer membrane protein</fullName>
    </submittedName>
</protein>
<evidence type="ECO:0000256" key="4">
    <source>
        <dbReference type="ARBA" id="ARBA00022496"/>
    </source>
</evidence>
<dbReference type="InterPro" id="IPR011662">
    <property type="entry name" value="Secretin/TonB_short_N"/>
</dbReference>
<evidence type="ECO:0000256" key="11">
    <source>
        <dbReference type="PROSITE-ProRule" id="PRU01360"/>
    </source>
</evidence>
<evidence type="ECO:0000256" key="9">
    <source>
        <dbReference type="ARBA" id="ARBA00023136"/>
    </source>
</evidence>
<dbReference type="InterPro" id="IPR036942">
    <property type="entry name" value="Beta-barrel_TonB_sf"/>
</dbReference>
<feature type="domain" description="Secretin/TonB short N-terminal" evidence="13">
    <location>
        <begin position="68"/>
        <end position="119"/>
    </location>
</feature>
<dbReference type="InterPro" id="IPR037066">
    <property type="entry name" value="Plug_dom_sf"/>
</dbReference>
<keyword evidence="7" id="KW-0406">Ion transport</keyword>
<proteinExistence type="inferred from homology"/>
<dbReference type="Pfam" id="PF07660">
    <property type="entry name" value="STN"/>
    <property type="match status" value="1"/>
</dbReference>
<dbReference type="PROSITE" id="PS52016">
    <property type="entry name" value="TONB_DEPENDENT_REC_3"/>
    <property type="match status" value="1"/>
</dbReference>
<dbReference type="InterPro" id="IPR039426">
    <property type="entry name" value="TonB-dep_rcpt-like"/>
</dbReference>
<keyword evidence="6" id="KW-0408">Iron</keyword>